<evidence type="ECO:0008006" key="4">
    <source>
        <dbReference type="Google" id="ProtNLM"/>
    </source>
</evidence>
<reference evidence="2 3" key="1">
    <citation type="submission" date="2019-03" db="EMBL/GenBank/DDBJ databases">
        <title>Complete genome sequence of Ferrigenium kumadai strain An22, a microaerophilic iron-oxidizing bacterium isolated from a paddy field soil.</title>
        <authorList>
            <person name="Watanabe T."/>
            <person name="Asakawa S."/>
        </authorList>
    </citation>
    <scope>NUCLEOTIDE SEQUENCE [LARGE SCALE GENOMIC DNA]</scope>
    <source>
        <strain evidence="2 3">An22</strain>
    </source>
</reference>
<sequence length="219" mass="24992">MSWHPAERMQAVLRRFMPGATVPVSCTAQSSAALQIPMGRRLRWLSRQWLNILGWPGVMALGMLVVLPAFYLSSIRPLQAHLDEIRHSVARQLKEDTRKPDRSRHHGTEEQLAEYYRFFPPARSAPQWLEKLAALAESRGLRLDQGEYLAAPDKVGRLVRFQMTLPLKGEYTQIRKFLAALPGELPVVALEQVQFERQSIADPEVEARIRLVLYLGRSS</sequence>
<keyword evidence="1" id="KW-1133">Transmembrane helix</keyword>
<name>A0AAN1W0J2_9PROT</name>
<feature type="transmembrane region" description="Helical" evidence="1">
    <location>
        <begin position="49"/>
        <end position="72"/>
    </location>
</feature>
<dbReference type="Proteomes" id="UP001319121">
    <property type="component" value="Chromosome"/>
</dbReference>
<dbReference type="InterPro" id="IPR014717">
    <property type="entry name" value="Transl_elong_EF1B/ribsomal_bS6"/>
</dbReference>
<dbReference type="InterPro" id="IPR034756">
    <property type="entry name" value="T2SSM_b"/>
</dbReference>
<keyword evidence="3" id="KW-1185">Reference proteome</keyword>
<accession>A0AAN1W0J2</accession>
<keyword evidence="1" id="KW-0472">Membrane</keyword>
<dbReference type="Pfam" id="PF10741">
    <property type="entry name" value="T2SSM_b"/>
    <property type="match status" value="1"/>
</dbReference>
<dbReference type="EMBL" id="AP019536">
    <property type="protein sequence ID" value="BBI99696.1"/>
    <property type="molecule type" value="Genomic_DNA"/>
</dbReference>
<proteinExistence type="predicted"/>
<dbReference type="Gene3D" id="3.30.70.60">
    <property type="match status" value="1"/>
</dbReference>
<dbReference type="RefSeq" id="WP_212784932.1">
    <property type="nucleotide sequence ID" value="NZ_AP019536.1"/>
</dbReference>
<protein>
    <recommendedName>
        <fullName evidence="4">Transmembrane protein</fullName>
    </recommendedName>
</protein>
<keyword evidence="1" id="KW-0812">Transmembrane</keyword>
<organism evidence="2 3">
    <name type="scientific">Ferrigenium kumadai</name>
    <dbReference type="NCBI Taxonomy" id="1682490"/>
    <lineage>
        <taxon>Bacteria</taxon>
        <taxon>Pseudomonadati</taxon>
        <taxon>Pseudomonadota</taxon>
        <taxon>Betaproteobacteria</taxon>
        <taxon>Nitrosomonadales</taxon>
        <taxon>Gallionellaceae</taxon>
        <taxon>Ferrigenium</taxon>
    </lineage>
</organism>
<evidence type="ECO:0000313" key="3">
    <source>
        <dbReference type="Proteomes" id="UP001319121"/>
    </source>
</evidence>
<dbReference type="AlphaFoldDB" id="A0AAN1W0J2"/>
<evidence type="ECO:0000313" key="2">
    <source>
        <dbReference type="EMBL" id="BBI99696.1"/>
    </source>
</evidence>
<gene>
    <name evidence="2" type="ORF">FGKAn22_13890</name>
</gene>
<evidence type="ECO:0000256" key="1">
    <source>
        <dbReference type="SAM" id="Phobius"/>
    </source>
</evidence>
<dbReference type="KEGG" id="fku:FGKAn22_13890"/>